<evidence type="ECO:0000256" key="1">
    <source>
        <dbReference type="ARBA" id="ARBA00004141"/>
    </source>
</evidence>
<evidence type="ECO:0008006" key="16">
    <source>
        <dbReference type="Google" id="ProtNLM"/>
    </source>
</evidence>
<feature type="transmembrane region" description="Helical" evidence="11">
    <location>
        <begin position="144"/>
        <end position="161"/>
    </location>
</feature>
<organism evidence="14 15">
    <name type="scientific">Thermothielavioides terrestris (strain ATCC 38088 / NRRL 8126)</name>
    <name type="common">Thielavia terrestris</name>
    <dbReference type="NCBI Taxonomy" id="578455"/>
    <lineage>
        <taxon>Eukaryota</taxon>
        <taxon>Fungi</taxon>
        <taxon>Dikarya</taxon>
        <taxon>Ascomycota</taxon>
        <taxon>Pezizomycotina</taxon>
        <taxon>Sordariomycetes</taxon>
        <taxon>Sordariomycetidae</taxon>
        <taxon>Sordariales</taxon>
        <taxon>Chaetomiaceae</taxon>
        <taxon>Thermothielavioides</taxon>
        <taxon>Thermothielavioides terrestris</taxon>
    </lineage>
</organism>
<dbReference type="GO" id="GO:0140359">
    <property type="term" value="F:ABC-type transporter activity"/>
    <property type="evidence" value="ECO:0007669"/>
    <property type="project" value="InterPro"/>
</dbReference>
<feature type="compositionally biased region" description="Basic and acidic residues" evidence="10">
    <location>
        <begin position="412"/>
        <end position="421"/>
    </location>
</feature>
<feature type="compositionally biased region" description="Polar residues" evidence="10">
    <location>
        <begin position="906"/>
        <end position="918"/>
    </location>
</feature>
<dbReference type="CDD" id="cd03250">
    <property type="entry name" value="ABCC_MRP_domain1"/>
    <property type="match status" value="1"/>
</dbReference>
<feature type="domain" description="ABC transmembrane type-1" evidence="13">
    <location>
        <begin position="449"/>
        <end position="610"/>
    </location>
</feature>
<name>G2R2F3_THETT</name>
<evidence type="ECO:0000256" key="10">
    <source>
        <dbReference type="SAM" id="MobiDB-lite"/>
    </source>
</evidence>
<feature type="transmembrane region" description="Helical" evidence="11">
    <location>
        <begin position="79"/>
        <end position="101"/>
    </location>
</feature>
<feature type="region of interest" description="Disordered" evidence="10">
    <location>
        <begin position="1593"/>
        <end position="1628"/>
    </location>
</feature>
<dbReference type="GO" id="GO:0005524">
    <property type="term" value="F:ATP binding"/>
    <property type="evidence" value="ECO:0007669"/>
    <property type="project" value="UniProtKB-KW"/>
</dbReference>
<evidence type="ECO:0000313" key="14">
    <source>
        <dbReference type="EMBL" id="AEO65826.1"/>
    </source>
</evidence>
<reference evidence="14 15" key="1">
    <citation type="journal article" date="2011" name="Nat. Biotechnol.">
        <title>Comparative genomic analysis of the thermophilic biomass-degrading fungi Myceliophthora thermophila and Thielavia terrestris.</title>
        <authorList>
            <person name="Berka R.M."/>
            <person name="Grigoriev I.V."/>
            <person name="Otillar R."/>
            <person name="Salamov A."/>
            <person name="Grimwood J."/>
            <person name="Reid I."/>
            <person name="Ishmael N."/>
            <person name="John T."/>
            <person name="Darmond C."/>
            <person name="Moisan M.-C."/>
            <person name="Henrissat B."/>
            <person name="Coutinho P.M."/>
            <person name="Lombard V."/>
            <person name="Natvig D.O."/>
            <person name="Lindquist E."/>
            <person name="Schmutz J."/>
            <person name="Lucas S."/>
            <person name="Harris P."/>
            <person name="Powlowski J."/>
            <person name="Bellemare A."/>
            <person name="Taylor D."/>
            <person name="Butler G."/>
            <person name="de Vries R.P."/>
            <person name="Allijn I.E."/>
            <person name="van den Brink J."/>
            <person name="Ushinsky S."/>
            <person name="Storms R."/>
            <person name="Powell A.J."/>
            <person name="Paulsen I.T."/>
            <person name="Elbourne L.D.H."/>
            <person name="Baker S.E."/>
            <person name="Magnuson J."/>
            <person name="LaBoissiere S."/>
            <person name="Clutterbuck A.J."/>
            <person name="Martinez D."/>
            <person name="Wogulis M."/>
            <person name="de Leon A.L."/>
            <person name="Rey M.W."/>
            <person name="Tsang A."/>
        </authorList>
    </citation>
    <scope>NUCLEOTIDE SEQUENCE [LARGE SCALE GENOMIC DNA]</scope>
    <source>
        <strain evidence="15">ATCC 38088 / NRRL 8126</strain>
    </source>
</reference>
<accession>G2R2F3</accession>
<dbReference type="PANTHER" id="PTHR24223:SF456">
    <property type="entry name" value="MULTIDRUG RESISTANCE-ASSOCIATED PROTEIN LETHAL(2)03659"/>
    <property type="match status" value="1"/>
</dbReference>
<dbReference type="InterPro" id="IPR003439">
    <property type="entry name" value="ABC_transporter-like_ATP-bd"/>
</dbReference>
<dbReference type="CDD" id="cd18604">
    <property type="entry name" value="ABC_6TM_VMR1_D2_like"/>
    <property type="match status" value="1"/>
</dbReference>
<sequence>MSDPDLLHEIIGLASAGLVSLLTVPALSDAWRTRARFGLGRGGYVQVGGGETDQDGYGDLDGIATEDSIRAFTDTRPRIAVWLGSAVGLGASIAGRVVALNGRGRNHVLLSEVSSWAELLCWALLCLQCSCLPVKHRYRARFRLTVFGLLSSTLIATSVAVRHGYEALASLFSRQEDTVALVLGLLDLLQLVSAVATALAFAAFSRRPDVYDKNGLVDQQHTVSLLSRFSFTWNRSIFDVAKERQMEVQDIPSLDYATRSKTLESKFLSKSLKGPFWKQLIQAYAAELALQWTLTLVIAFLSLFPQVVLYSFLSRIERSQGHASTDPAVFVWVLGLLLSQVLQVGVNNWLKWITTSRLEIPVGSLLQSLVFSKALKQYETAPPGQNVDKISKWSSQGDSKDASAKTGKQAAKKGEGKESETRQSVINHMKLDSTRVTIFCTYNNNFPMAIFKLILAGGFAVSLMGWLPVLCGLGAGSLMAPISSLLSRRYTRLHFGLMKYRDGKAHLLTEALQGIRQIRYSALEQHWESKILASRNEELRQYWKVGLWQCLVVFIVNLGPLLLASVTFFIYVWQNGSHIRASIIFTALGLFDQLDEAVALLPLLQMYLLEAWTSAVRLEKYFNQADKEPVSEPGDCIAFDNATVAWPKIEDTETREQGQEEQREARSMLRDATLVFPTAKLSVITGKTGSGKSLLLAALLGEVKLLSGAIRMPPVPQFNEGAEYIPESEWIIPQLTSFVSQTPWIESGTVKENILFGLPFVRDRYRDVLAACSLEKDIELLVDGDETEVGPKGVTLSGGQRWRVALARALYSRAGILVLDDVLSAVDAHVGRLIVDRALTGELARGRTRILATHHAELVLPHASYLVRLCNGQVESAELLSPQDAAAAAGAGSEQGAAVPVLPAEGTSTDPQNGHSTPAAQKRAKKEEEQRETGRVKWSVYKAYYKASGGAIPWLIGVCILLLGHSLVVARTWSLKELSQQAASEAMHLTSKAADMVTALVYTDEFVSQRVLGTQRSIFFWLAAFIVIEFLVLLVQVVRVITFFFVGLTASRVLFQRMTHAILRAPLRWIDTVPAGQILNRFTSDTFAVDRRLSNQIFTLLRTILFLAVIIATSLSVSVYVIFFGVFLFLLYVRVAREYITAAREVKRINSVSHSPIYDSFSSVLSGLSTIRAFGRTQSYMDRMYGLIDNSSKASWMLQLSSRWMAFRMGLLGALFVSVVACAVALSRVDAALAGFSLAFALRYTNALTSLLQAVTSVELGFNACERVLEYTELETEPEDGKDPPAAWPTEGKIEVENLTVSYAKDLPPVLKNLNFAVGAGERIGIVGRTGAGKSTLAAVFFRLLDPLEGSVRVDGVDISTLKLAQLRSRLAIIPQDPFLFSGTLRSNLDMEGVLEDHELLQSLKRVQLIETVEDSELAAGYPAADVTVVTTASSSAVLPSPGSETATEATVAVEPEPTIIEPRPEPEPQRSQENSSNIFANLSMPISTGGANLSQGQRQLVCLARALLKRPKIVVLDEATSAVDRGTDSNIQESLRKEFAAAGCTVLVIAHRLSTVADFDRLLVLEKGRVAEMGSPRELLLAGIRNAANHEAQGAVNDGAGDVEREEGEESTLRSAEGDEPDGTGAFWELVQKSAEKDKLIEMILGDEKDQLVAGTVPSGDQS</sequence>
<protein>
    <recommendedName>
        <fullName evidence="16">ABC transporter-like protein</fullName>
    </recommendedName>
</protein>
<feature type="transmembrane region" description="Helical" evidence="11">
    <location>
        <begin position="1205"/>
        <end position="1226"/>
    </location>
</feature>
<keyword evidence="4 11" id="KW-0812">Transmembrane</keyword>
<evidence type="ECO:0000256" key="4">
    <source>
        <dbReference type="ARBA" id="ARBA00022692"/>
    </source>
</evidence>
<dbReference type="InterPro" id="IPR050173">
    <property type="entry name" value="ABC_transporter_C-like"/>
</dbReference>
<dbReference type="GO" id="GO:0005737">
    <property type="term" value="C:cytoplasm"/>
    <property type="evidence" value="ECO:0007669"/>
    <property type="project" value="UniProtKB-ARBA"/>
</dbReference>
<dbReference type="Pfam" id="PF00005">
    <property type="entry name" value="ABC_tran"/>
    <property type="match status" value="2"/>
</dbReference>
<evidence type="ECO:0000256" key="2">
    <source>
        <dbReference type="ARBA" id="ARBA00009726"/>
    </source>
</evidence>
<dbReference type="SUPFAM" id="SSF90123">
    <property type="entry name" value="ABC transporter transmembrane region"/>
    <property type="match status" value="2"/>
</dbReference>
<dbReference type="Proteomes" id="UP000008181">
    <property type="component" value="Chromosome 2"/>
</dbReference>
<dbReference type="PROSITE" id="PS50893">
    <property type="entry name" value="ABC_TRANSPORTER_2"/>
    <property type="match status" value="2"/>
</dbReference>
<proteinExistence type="inferred from homology"/>
<dbReference type="CDD" id="cd18596">
    <property type="entry name" value="ABC_6TM_VMR1_D1_like"/>
    <property type="match status" value="1"/>
</dbReference>
<dbReference type="HOGENOM" id="CLU_000604_27_6_1"/>
<feature type="region of interest" description="Disordered" evidence="10">
    <location>
        <begin position="902"/>
        <end position="931"/>
    </location>
</feature>
<feature type="transmembrane region" description="Helical" evidence="11">
    <location>
        <begin position="6"/>
        <end position="27"/>
    </location>
</feature>
<evidence type="ECO:0000256" key="7">
    <source>
        <dbReference type="ARBA" id="ARBA00022840"/>
    </source>
</evidence>
<feature type="transmembrane region" description="Helical" evidence="11">
    <location>
        <begin position="951"/>
        <end position="970"/>
    </location>
</feature>
<evidence type="ECO:0000256" key="9">
    <source>
        <dbReference type="ARBA" id="ARBA00023136"/>
    </source>
</evidence>
<keyword evidence="9 11" id="KW-0472">Membrane</keyword>
<keyword evidence="3" id="KW-0813">Transport</keyword>
<dbReference type="RefSeq" id="XP_003652162.1">
    <property type="nucleotide sequence ID" value="XM_003652114.1"/>
</dbReference>
<feature type="domain" description="ABC transmembrane type-1" evidence="13">
    <location>
        <begin position="1003"/>
        <end position="1260"/>
    </location>
</feature>
<feature type="region of interest" description="Disordered" evidence="10">
    <location>
        <begin position="1436"/>
        <end position="1475"/>
    </location>
</feature>
<dbReference type="Gene3D" id="3.40.50.300">
    <property type="entry name" value="P-loop containing nucleotide triphosphate hydrolases"/>
    <property type="match status" value="2"/>
</dbReference>
<dbReference type="Gene3D" id="1.20.1560.10">
    <property type="entry name" value="ABC transporter type 1, transmembrane domain"/>
    <property type="match status" value="2"/>
</dbReference>
<dbReference type="GO" id="GO:0016887">
    <property type="term" value="F:ATP hydrolysis activity"/>
    <property type="evidence" value="ECO:0007669"/>
    <property type="project" value="InterPro"/>
</dbReference>
<dbReference type="InterPro" id="IPR017871">
    <property type="entry name" value="ABC_transporter-like_CS"/>
</dbReference>
<feature type="region of interest" description="Disordered" evidence="10">
    <location>
        <begin position="381"/>
        <end position="424"/>
    </location>
</feature>
<evidence type="ECO:0000259" key="12">
    <source>
        <dbReference type="PROSITE" id="PS50893"/>
    </source>
</evidence>
<evidence type="ECO:0000256" key="8">
    <source>
        <dbReference type="ARBA" id="ARBA00022989"/>
    </source>
</evidence>
<keyword evidence="15" id="KW-1185">Reference proteome</keyword>
<keyword evidence="8 11" id="KW-1133">Transmembrane helix</keyword>
<evidence type="ECO:0000256" key="6">
    <source>
        <dbReference type="ARBA" id="ARBA00022741"/>
    </source>
</evidence>
<dbReference type="PROSITE" id="PS00211">
    <property type="entry name" value="ABC_TRANSPORTER_1"/>
    <property type="match status" value="1"/>
</dbReference>
<dbReference type="SUPFAM" id="SSF52540">
    <property type="entry name" value="P-loop containing nucleoside triphosphate hydrolases"/>
    <property type="match status" value="2"/>
</dbReference>
<feature type="transmembrane region" description="Helical" evidence="11">
    <location>
        <begin position="329"/>
        <end position="350"/>
    </location>
</feature>
<dbReference type="InterPro" id="IPR011527">
    <property type="entry name" value="ABC1_TM_dom"/>
</dbReference>
<dbReference type="InterPro" id="IPR036640">
    <property type="entry name" value="ABC1_TM_sf"/>
</dbReference>
<feature type="transmembrane region" description="Helical" evidence="11">
    <location>
        <begin position="113"/>
        <end position="132"/>
    </location>
</feature>
<dbReference type="FunFam" id="1.20.1560.10:FF:000013">
    <property type="entry name" value="ABC transporter C family member 2"/>
    <property type="match status" value="1"/>
</dbReference>
<feature type="domain" description="ABC transporter" evidence="12">
    <location>
        <begin position="1294"/>
        <end position="1593"/>
    </location>
</feature>
<evidence type="ECO:0000313" key="15">
    <source>
        <dbReference type="Proteomes" id="UP000008181"/>
    </source>
</evidence>
<feature type="transmembrane region" description="Helical" evidence="11">
    <location>
        <begin position="1104"/>
        <end position="1133"/>
    </location>
</feature>
<keyword evidence="5" id="KW-0677">Repeat</keyword>
<feature type="transmembrane region" description="Helical" evidence="11">
    <location>
        <begin position="545"/>
        <end position="573"/>
    </location>
</feature>
<feature type="transmembrane region" description="Helical" evidence="11">
    <location>
        <begin position="473"/>
        <end position="491"/>
    </location>
</feature>
<dbReference type="KEGG" id="ttt:THITE_2113318"/>
<dbReference type="CDD" id="cd03244">
    <property type="entry name" value="ABCC_MRP_domain2"/>
    <property type="match status" value="1"/>
</dbReference>
<comment type="similarity">
    <text evidence="2">Belongs to the ABC transporter superfamily. ABCC family. Conjugate transporter (TC 3.A.1.208) subfamily.</text>
</comment>
<dbReference type="GO" id="GO:0016020">
    <property type="term" value="C:membrane"/>
    <property type="evidence" value="ECO:0007669"/>
    <property type="project" value="UniProtKB-SubCell"/>
</dbReference>
<dbReference type="GeneID" id="11516684"/>
<keyword evidence="6" id="KW-0547">Nucleotide-binding</keyword>
<dbReference type="EMBL" id="CP003010">
    <property type="protein sequence ID" value="AEO65826.1"/>
    <property type="molecule type" value="Genomic_DNA"/>
</dbReference>
<feature type="transmembrane region" description="Helical" evidence="11">
    <location>
        <begin position="1018"/>
        <end position="1048"/>
    </location>
</feature>
<feature type="transmembrane region" description="Helical" evidence="11">
    <location>
        <begin position="181"/>
        <end position="204"/>
    </location>
</feature>
<comment type="subcellular location">
    <subcellularLocation>
        <location evidence="1">Membrane</location>
        <topology evidence="1">Multi-pass membrane protein</topology>
    </subcellularLocation>
</comment>
<evidence type="ECO:0000256" key="5">
    <source>
        <dbReference type="ARBA" id="ARBA00022737"/>
    </source>
</evidence>
<dbReference type="eggNOG" id="KOG0054">
    <property type="taxonomic scope" value="Eukaryota"/>
</dbReference>
<evidence type="ECO:0000256" key="3">
    <source>
        <dbReference type="ARBA" id="ARBA00022448"/>
    </source>
</evidence>
<dbReference type="PROSITE" id="PS50929">
    <property type="entry name" value="ABC_TM1F"/>
    <property type="match status" value="2"/>
</dbReference>
<feature type="domain" description="ABC transporter" evidence="12">
    <location>
        <begin position="647"/>
        <end position="896"/>
    </location>
</feature>
<keyword evidence="7" id="KW-0067">ATP-binding</keyword>
<dbReference type="OrthoDB" id="6500128at2759"/>
<evidence type="ECO:0000256" key="11">
    <source>
        <dbReference type="SAM" id="Phobius"/>
    </source>
</evidence>
<dbReference type="InterPro" id="IPR003593">
    <property type="entry name" value="AAA+_ATPase"/>
</dbReference>
<feature type="transmembrane region" description="Helical" evidence="11">
    <location>
        <begin position="449"/>
        <end position="467"/>
    </location>
</feature>
<dbReference type="InterPro" id="IPR027417">
    <property type="entry name" value="P-loop_NTPase"/>
</dbReference>
<dbReference type="Pfam" id="PF00664">
    <property type="entry name" value="ABC_membrane"/>
    <property type="match status" value="2"/>
</dbReference>
<dbReference type="PANTHER" id="PTHR24223">
    <property type="entry name" value="ATP-BINDING CASSETTE SUB-FAMILY C"/>
    <property type="match status" value="1"/>
</dbReference>
<dbReference type="SMART" id="SM00382">
    <property type="entry name" value="AAA"/>
    <property type="match status" value="2"/>
</dbReference>
<feature type="transmembrane region" description="Helical" evidence="11">
    <location>
        <begin position="288"/>
        <end position="309"/>
    </location>
</feature>
<gene>
    <name evidence="14" type="ORF">THITE_2113318</name>
</gene>
<evidence type="ECO:0000259" key="13">
    <source>
        <dbReference type="PROSITE" id="PS50929"/>
    </source>
</evidence>